<organism evidence="2 3">
    <name type="scientific">Colletotrichum zoysiae</name>
    <dbReference type="NCBI Taxonomy" id="1216348"/>
    <lineage>
        <taxon>Eukaryota</taxon>
        <taxon>Fungi</taxon>
        <taxon>Dikarya</taxon>
        <taxon>Ascomycota</taxon>
        <taxon>Pezizomycotina</taxon>
        <taxon>Sordariomycetes</taxon>
        <taxon>Hypocreomycetidae</taxon>
        <taxon>Glomerellales</taxon>
        <taxon>Glomerellaceae</taxon>
        <taxon>Colletotrichum</taxon>
        <taxon>Colletotrichum graminicola species complex</taxon>
    </lineage>
</organism>
<evidence type="ECO:0000313" key="2">
    <source>
        <dbReference type="EMBL" id="KAK2024847.1"/>
    </source>
</evidence>
<evidence type="ECO:0000313" key="3">
    <source>
        <dbReference type="Proteomes" id="UP001232148"/>
    </source>
</evidence>
<gene>
    <name evidence="2" type="ORF">LX32DRAFT_704544</name>
</gene>
<name>A0AAD9HBF9_9PEZI</name>
<feature type="signal peptide" evidence="1">
    <location>
        <begin position="1"/>
        <end position="19"/>
    </location>
</feature>
<accession>A0AAD9HBF9</accession>
<dbReference type="EMBL" id="MU842952">
    <property type="protein sequence ID" value="KAK2024847.1"/>
    <property type="molecule type" value="Genomic_DNA"/>
</dbReference>
<sequence length="244" mass="25934">MRGSVSALIIFTITSIALGAVVAVAAFKGKNVESYAASSSDVTTTITKMTVTPATTSVVLEMNPLWTINTVNPETIVINVRTDRPTTTAAVGGSRTAECSDEWRQGSTPMCTYGPGFAGRDPVKAHTSNDLTSVGKYPEPALVGDREDLKALNKKQYVASVPMAASSPASIDCKYKYCDGQTQYCMYWAGVTGWNPSLGPVPGMTRTTLGACQVPATEFTTYSSVHTTRAPTKKRVCSTETSSF</sequence>
<keyword evidence="3" id="KW-1185">Reference proteome</keyword>
<dbReference type="Proteomes" id="UP001232148">
    <property type="component" value="Unassembled WGS sequence"/>
</dbReference>
<protein>
    <submittedName>
        <fullName evidence="2">Uncharacterized protein</fullName>
    </submittedName>
</protein>
<keyword evidence="1" id="KW-0732">Signal</keyword>
<evidence type="ECO:0000256" key="1">
    <source>
        <dbReference type="SAM" id="SignalP"/>
    </source>
</evidence>
<feature type="chain" id="PRO_5042075874" evidence="1">
    <location>
        <begin position="20"/>
        <end position="244"/>
    </location>
</feature>
<dbReference type="AlphaFoldDB" id="A0AAD9HBF9"/>
<proteinExistence type="predicted"/>
<reference evidence="2" key="1">
    <citation type="submission" date="2021-06" db="EMBL/GenBank/DDBJ databases">
        <title>Comparative genomics, transcriptomics and evolutionary studies reveal genomic signatures of adaptation to plant cell wall in hemibiotrophic fungi.</title>
        <authorList>
            <consortium name="DOE Joint Genome Institute"/>
            <person name="Baroncelli R."/>
            <person name="Diaz J.F."/>
            <person name="Benocci T."/>
            <person name="Peng M."/>
            <person name="Battaglia E."/>
            <person name="Haridas S."/>
            <person name="Andreopoulos W."/>
            <person name="Labutti K."/>
            <person name="Pangilinan J."/>
            <person name="Floch G.L."/>
            <person name="Makela M.R."/>
            <person name="Henrissat B."/>
            <person name="Grigoriev I.V."/>
            <person name="Crouch J.A."/>
            <person name="De Vries R.P."/>
            <person name="Sukno S.A."/>
            <person name="Thon M.R."/>
        </authorList>
    </citation>
    <scope>NUCLEOTIDE SEQUENCE</scope>
    <source>
        <strain evidence="2">MAFF235873</strain>
    </source>
</reference>
<comment type="caution">
    <text evidence="2">The sequence shown here is derived from an EMBL/GenBank/DDBJ whole genome shotgun (WGS) entry which is preliminary data.</text>
</comment>